<keyword evidence="2" id="KW-0479">Metal-binding</keyword>
<keyword evidence="8" id="KW-1185">Reference proteome</keyword>
<reference evidence="7" key="1">
    <citation type="submission" date="2022-07" db="EMBL/GenBank/DDBJ databases">
        <authorList>
            <person name="Li W.-J."/>
            <person name="Deng Q.-Q."/>
        </authorList>
    </citation>
    <scope>NUCLEOTIDE SEQUENCE</scope>
    <source>
        <strain evidence="7">SYSU M60031</strain>
    </source>
</reference>
<evidence type="ECO:0000313" key="7">
    <source>
        <dbReference type="EMBL" id="MCP8967314.1"/>
    </source>
</evidence>
<dbReference type="GO" id="GO:0046872">
    <property type="term" value="F:metal ion binding"/>
    <property type="evidence" value="ECO:0007669"/>
    <property type="project" value="UniProtKB-KW"/>
</dbReference>
<dbReference type="PANTHER" id="PTHR30001:SF0">
    <property type="entry name" value="RIBONUCLEASE G"/>
    <property type="match status" value="1"/>
</dbReference>
<feature type="domain" description="S1 motif" evidence="6">
    <location>
        <begin position="38"/>
        <end position="115"/>
    </location>
</feature>
<dbReference type="GO" id="GO:0006364">
    <property type="term" value="P:rRNA processing"/>
    <property type="evidence" value="ECO:0007669"/>
    <property type="project" value="TreeGrafter"/>
</dbReference>
<comment type="cofactor">
    <cofactor evidence="1">
        <name>Mg(2+)</name>
        <dbReference type="ChEBI" id="CHEBI:18420"/>
    </cofactor>
</comment>
<dbReference type="InterPro" id="IPR004659">
    <property type="entry name" value="RNase_E/G"/>
</dbReference>
<keyword evidence="5" id="KW-0694">RNA-binding</keyword>
<evidence type="ECO:0000256" key="2">
    <source>
        <dbReference type="ARBA" id="ARBA00022723"/>
    </source>
</evidence>
<dbReference type="Proteomes" id="UP001156102">
    <property type="component" value="Unassembled WGS sequence"/>
</dbReference>
<dbReference type="RefSeq" id="WP_254756831.1">
    <property type="nucleotide sequence ID" value="NZ_JANCLT010000001.1"/>
</dbReference>
<accession>A0AA42BP93</accession>
<dbReference type="AlphaFoldDB" id="A0AA42BP93"/>
<organism evidence="7 8">
    <name type="scientific">Ectobacillus ponti</name>
    <dbReference type="NCBI Taxonomy" id="2961894"/>
    <lineage>
        <taxon>Bacteria</taxon>
        <taxon>Bacillati</taxon>
        <taxon>Bacillota</taxon>
        <taxon>Bacilli</taxon>
        <taxon>Bacillales</taxon>
        <taxon>Bacillaceae</taxon>
        <taxon>Ectobacillus</taxon>
    </lineage>
</organism>
<dbReference type="GO" id="GO:0004540">
    <property type="term" value="F:RNA nuclease activity"/>
    <property type="evidence" value="ECO:0007669"/>
    <property type="project" value="InterPro"/>
</dbReference>
<evidence type="ECO:0000256" key="1">
    <source>
        <dbReference type="ARBA" id="ARBA00001946"/>
    </source>
</evidence>
<dbReference type="GO" id="GO:0005737">
    <property type="term" value="C:cytoplasm"/>
    <property type="evidence" value="ECO:0007669"/>
    <property type="project" value="TreeGrafter"/>
</dbReference>
<keyword evidence="3" id="KW-0378">Hydrolase</keyword>
<dbReference type="SMART" id="SM00316">
    <property type="entry name" value="S1"/>
    <property type="match status" value="1"/>
</dbReference>
<sequence>MRTLYMNLRGTEKRIVVQEEGRVAEILYDRPGQGSLVGHLYAGRVAKVLPGMQAAFVDIGAEQHAYLHKDDLPAAGGRLIQQLVHEGQRLLVQVTKDAVDTKGPKLTGKVELTGRYAVYMPYEGTTAVSKKIRDEAKREELLSLGGQGVIFRSACAGVPLSVVEDELMRLRSLFEQLQQRLEQEKPPVPLHAAQSLLDRLFQEIPVETVAAVITDDRASVQDLKAYAEEVTLYSGKEDILLHHGLASEIEKALKKVVWLDNGAYLLIEQTETLTVIDVNTGKFTGKQTQQATVRKTNELAAAEIARQLRLRDIGGMILIDFINMREREDQQAVRRALIEGLRRDAATVRVLDFTGLGILEMTRRRKRKSLRDLLLAPAGPYGGYKPSPEAAAYELERDLLQYRGSDYEAVLVEAPAEVRQAFAVLGLQTGVPLQVHFQESPVSSYTIRHLGTHAEMLERKKQ</sequence>
<evidence type="ECO:0000256" key="3">
    <source>
        <dbReference type="ARBA" id="ARBA00022801"/>
    </source>
</evidence>
<dbReference type="Pfam" id="PF10150">
    <property type="entry name" value="RNase_E_G"/>
    <property type="match status" value="1"/>
</dbReference>
<dbReference type="InterPro" id="IPR012340">
    <property type="entry name" value="NA-bd_OB-fold"/>
</dbReference>
<dbReference type="SUPFAM" id="SSF50249">
    <property type="entry name" value="Nucleic acid-binding proteins"/>
    <property type="match status" value="1"/>
</dbReference>
<dbReference type="InterPro" id="IPR019307">
    <property type="entry name" value="RNA-bd_AU-1/RNase_E/G"/>
</dbReference>
<keyword evidence="4" id="KW-0460">Magnesium</keyword>
<proteinExistence type="predicted"/>
<comment type="caution">
    <text evidence="7">The sequence shown here is derived from an EMBL/GenBank/DDBJ whole genome shotgun (WGS) entry which is preliminary data.</text>
</comment>
<gene>
    <name evidence="7" type="ORF">NK662_02015</name>
</gene>
<dbReference type="Gene3D" id="2.40.50.140">
    <property type="entry name" value="Nucleic acid-binding proteins"/>
    <property type="match status" value="1"/>
</dbReference>
<evidence type="ECO:0000259" key="6">
    <source>
        <dbReference type="PROSITE" id="PS50126"/>
    </source>
</evidence>
<dbReference type="PROSITE" id="PS50126">
    <property type="entry name" value="S1"/>
    <property type="match status" value="1"/>
</dbReference>
<evidence type="ECO:0000313" key="8">
    <source>
        <dbReference type="Proteomes" id="UP001156102"/>
    </source>
</evidence>
<dbReference type="InterPro" id="IPR003029">
    <property type="entry name" value="S1_domain"/>
</dbReference>
<dbReference type="PANTHER" id="PTHR30001">
    <property type="entry name" value="RIBONUCLEASE"/>
    <property type="match status" value="1"/>
</dbReference>
<evidence type="ECO:0000256" key="5">
    <source>
        <dbReference type="ARBA" id="ARBA00022884"/>
    </source>
</evidence>
<dbReference type="GO" id="GO:0016787">
    <property type="term" value="F:hydrolase activity"/>
    <property type="evidence" value="ECO:0007669"/>
    <property type="project" value="UniProtKB-KW"/>
</dbReference>
<protein>
    <submittedName>
        <fullName evidence="7">Ribonuclease E/G</fullName>
    </submittedName>
</protein>
<evidence type="ECO:0000256" key="4">
    <source>
        <dbReference type="ARBA" id="ARBA00022842"/>
    </source>
</evidence>
<dbReference type="EMBL" id="JANCLT010000001">
    <property type="protein sequence ID" value="MCP8967314.1"/>
    <property type="molecule type" value="Genomic_DNA"/>
</dbReference>
<dbReference type="GO" id="GO:0003723">
    <property type="term" value="F:RNA binding"/>
    <property type="evidence" value="ECO:0007669"/>
    <property type="project" value="UniProtKB-KW"/>
</dbReference>
<name>A0AA42BP93_9BACI</name>
<dbReference type="CDD" id="cd04453">
    <property type="entry name" value="S1_RNase_E"/>
    <property type="match status" value="1"/>
</dbReference>